<evidence type="ECO:0000313" key="1">
    <source>
        <dbReference type="EMBL" id="NHN33568.1"/>
    </source>
</evidence>
<accession>A0ABX0JFU2</accession>
<organism evidence="1 2">
    <name type="scientific">Paenibacillus agricola</name>
    <dbReference type="NCBI Taxonomy" id="2716264"/>
    <lineage>
        <taxon>Bacteria</taxon>
        <taxon>Bacillati</taxon>
        <taxon>Bacillota</taxon>
        <taxon>Bacilli</taxon>
        <taxon>Bacillales</taxon>
        <taxon>Paenibacillaceae</taxon>
        <taxon>Paenibacillus</taxon>
    </lineage>
</organism>
<gene>
    <name evidence="1" type="ORF">G9U52_27505</name>
</gene>
<dbReference type="RefSeq" id="WP_166153867.1">
    <property type="nucleotide sequence ID" value="NZ_JAAOIW010000012.1"/>
</dbReference>
<comment type="caution">
    <text evidence="1">The sequence shown here is derived from an EMBL/GenBank/DDBJ whole genome shotgun (WGS) entry which is preliminary data.</text>
</comment>
<keyword evidence="2" id="KW-1185">Reference proteome</keyword>
<dbReference type="Proteomes" id="UP001165962">
    <property type="component" value="Unassembled WGS sequence"/>
</dbReference>
<dbReference type="EMBL" id="JAAOIW010000012">
    <property type="protein sequence ID" value="NHN33568.1"/>
    <property type="molecule type" value="Genomic_DNA"/>
</dbReference>
<protein>
    <submittedName>
        <fullName evidence="1">Uncharacterized protein</fullName>
    </submittedName>
</protein>
<name>A0ABX0JFU2_9BACL</name>
<reference evidence="1" key="1">
    <citation type="submission" date="2020-03" db="EMBL/GenBank/DDBJ databases">
        <title>Draft sequencing of Paenibacilllus sp. S3N08.</title>
        <authorList>
            <person name="Kim D.-U."/>
        </authorList>
    </citation>
    <scope>NUCLEOTIDE SEQUENCE</scope>
    <source>
        <strain evidence="1">S3N08</strain>
    </source>
</reference>
<proteinExistence type="predicted"/>
<sequence>MKTVKMSLISWQGTIVNEWSVAYARRNDALDHAMDRADQEGHAGIMWATFSQGKTQEVAFDSHDPRGIEVFAKAALPYMTNKKLDVDRLLRESSVRMPGPNLKSAKCK</sequence>
<evidence type="ECO:0000313" key="2">
    <source>
        <dbReference type="Proteomes" id="UP001165962"/>
    </source>
</evidence>